<proteinExistence type="predicted"/>
<comment type="caution">
    <text evidence="1">The sequence shown here is derived from an EMBL/GenBank/DDBJ whole genome shotgun (WGS) entry which is preliminary data.</text>
</comment>
<organism evidence="1 2">
    <name type="scientific">Paractinoplanes lichenicola</name>
    <dbReference type="NCBI Taxonomy" id="2802976"/>
    <lineage>
        <taxon>Bacteria</taxon>
        <taxon>Bacillati</taxon>
        <taxon>Actinomycetota</taxon>
        <taxon>Actinomycetes</taxon>
        <taxon>Micromonosporales</taxon>
        <taxon>Micromonosporaceae</taxon>
        <taxon>Paractinoplanes</taxon>
    </lineage>
</organism>
<reference evidence="1 2" key="1">
    <citation type="submission" date="2021-01" db="EMBL/GenBank/DDBJ databases">
        <title>Actinoplanes sp. nov. LDG1-01 isolated from lichen.</title>
        <authorList>
            <person name="Saeng-In P."/>
            <person name="Phongsopitanun W."/>
            <person name="Kanchanasin P."/>
            <person name="Yuki M."/>
            <person name="Kudo T."/>
            <person name="Ohkuma M."/>
            <person name="Tanasupawat S."/>
        </authorList>
    </citation>
    <scope>NUCLEOTIDE SEQUENCE [LARGE SCALE GENOMIC DNA]</scope>
    <source>
        <strain evidence="1 2">LDG1-01</strain>
    </source>
</reference>
<protein>
    <submittedName>
        <fullName evidence="1">Uncharacterized protein</fullName>
    </submittedName>
</protein>
<dbReference type="RefSeq" id="WP_202992152.1">
    <property type="nucleotide sequence ID" value="NZ_JAENHO010000004.1"/>
</dbReference>
<name>A0ABS1VLP4_9ACTN</name>
<gene>
    <name evidence="1" type="ORF">JKJ07_15150</name>
</gene>
<dbReference type="Proteomes" id="UP000598996">
    <property type="component" value="Unassembled WGS sequence"/>
</dbReference>
<accession>A0ABS1VLP4</accession>
<sequence>MTEPEDPRYNDDDAADPLDDMLRMSPLRFAPPVVDGARIVSRALHRMRSIDQEFALHIEVSEPSDRGLANHLEAISEMEAGYFVAHLPDQRQITDRDAGPDDQGDIEGLTFSVGPVESRDTATTGRAAEAMADESVMVIYGVRTKVPNRHYDVWQNTTGRNESGHIVVNAGTARLRSGSRSSRRSAGQKASDTYSAGLLAVHGETEKTATYTFYGRFRRIKRV</sequence>
<keyword evidence="2" id="KW-1185">Reference proteome</keyword>
<evidence type="ECO:0000313" key="1">
    <source>
        <dbReference type="EMBL" id="MBL7255640.1"/>
    </source>
</evidence>
<evidence type="ECO:0000313" key="2">
    <source>
        <dbReference type="Proteomes" id="UP000598996"/>
    </source>
</evidence>
<dbReference type="EMBL" id="JAENHO010000004">
    <property type="protein sequence ID" value="MBL7255640.1"/>
    <property type="molecule type" value="Genomic_DNA"/>
</dbReference>